<dbReference type="AlphaFoldDB" id="A0A0K0CUC4"/>
<dbReference type="STRING" id="6313.A0A0K0CUC4"/>
<sequence length="158" mass="18178">MNQIQFIQMWRTFYDMINIGDTDELLNSLALVGTILFQLSEKYRELQAKLDVEAAETTNDETIVGDSAQNMNTLTESSENEDGGSMADDLNAAQRRRIAQTHVGFDENEWHVNFEQILAVILGEEPLANFFETKYSLQDLVQRFGFFFFVKSCECSYF</sequence>
<feature type="region of interest" description="Disordered" evidence="1">
    <location>
        <begin position="61"/>
        <end position="87"/>
    </location>
</feature>
<reference evidence="3" key="2">
    <citation type="submission" date="2017-02" db="UniProtKB">
        <authorList>
            <consortium name="WormBaseParasite"/>
        </authorList>
    </citation>
    <scope>IDENTIFICATION</scope>
</reference>
<organism evidence="2 3">
    <name type="scientific">Angiostrongylus cantonensis</name>
    <name type="common">Rat lungworm</name>
    <dbReference type="NCBI Taxonomy" id="6313"/>
    <lineage>
        <taxon>Eukaryota</taxon>
        <taxon>Metazoa</taxon>
        <taxon>Ecdysozoa</taxon>
        <taxon>Nematoda</taxon>
        <taxon>Chromadorea</taxon>
        <taxon>Rhabditida</taxon>
        <taxon>Rhabditina</taxon>
        <taxon>Rhabditomorpha</taxon>
        <taxon>Strongyloidea</taxon>
        <taxon>Metastrongylidae</taxon>
        <taxon>Angiostrongylus</taxon>
    </lineage>
</organism>
<accession>A0A0K0CUC4</accession>
<name>A0A0K0CUC4_ANGCA</name>
<evidence type="ECO:0000313" key="2">
    <source>
        <dbReference type="Proteomes" id="UP000035642"/>
    </source>
</evidence>
<evidence type="ECO:0000256" key="1">
    <source>
        <dbReference type="SAM" id="MobiDB-lite"/>
    </source>
</evidence>
<feature type="compositionally biased region" description="Polar residues" evidence="1">
    <location>
        <begin position="61"/>
        <end position="77"/>
    </location>
</feature>
<dbReference type="Proteomes" id="UP000035642">
    <property type="component" value="Unassembled WGS sequence"/>
</dbReference>
<proteinExistence type="predicted"/>
<evidence type="ECO:0000313" key="3">
    <source>
        <dbReference type="WBParaSite" id="ACAC_0000080301-mRNA-1"/>
    </source>
</evidence>
<dbReference type="WBParaSite" id="ACAC_0000080301-mRNA-1">
    <property type="protein sequence ID" value="ACAC_0000080301-mRNA-1"/>
    <property type="gene ID" value="ACAC_0000080301"/>
</dbReference>
<protein>
    <submittedName>
        <fullName evidence="3">Rab3 GTPase-activating protein catalytic subunit</fullName>
    </submittedName>
</protein>
<reference evidence="2" key="1">
    <citation type="submission" date="2012-09" db="EMBL/GenBank/DDBJ databases">
        <authorList>
            <person name="Martin A.A."/>
        </authorList>
    </citation>
    <scope>NUCLEOTIDE SEQUENCE</scope>
</reference>
<keyword evidence="2" id="KW-1185">Reference proteome</keyword>